<dbReference type="PANTHER" id="PTHR10037:SF62">
    <property type="entry name" value="SODIUM CHANNEL PROTEIN 60E"/>
    <property type="match status" value="1"/>
</dbReference>
<dbReference type="AlphaFoldDB" id="A0A813BKX6"/>
<evidence type="ECO:0000259" key="7">
    <source>
        <dbReference type="Pfam" id="PF00520"/>
    </source>
</evidence>
<evidence type="ECO:0000256" key="6">
    <source>
        <dbReference type="SAM" id="Phobius"/>
    </source>
</evidence>
<dbReference type="Gene3D" id="1.20.120.350">
    <property type="entry name" value="Voltage-gated potassium channels. Chain C"/>
    <property type="match status" value="1"/>
</dbReference>
<evidence type="ECO:0000256" key="1">
    <source>
        <dbReference type="ARBA" id="ARBA00004141"/>
    </source>
</evidence>
<proteinExistence type="predicted"/>
<evidence type="ECO:0000313" key="9">
    <source>
        <dbReference type="Proteomes" id="UP000601435"/>
    </source>
</evidence>
<keyword evidence="3 6" id="KW-1133">Transmembrane helix</keyword>
<reference evidence="8" key="1">
    <citation type="submission" date="2021-02" db="EMBL/GenBank/DDBJ databases">
        <authorList>
            <person name="Dougan E. K."/>
            <person name="Rhodes N."/>
            <person name="Thang M."/>
            <person name="Chan C."/>
        </authorList>
    </citation>
    <scope>NUCLEOTIDE SEQUENCE</scope>
</reference>
<dbReference type="SUPFAM" id="SSF81324">
    <property type="entry name" value="Voltage-gated potassium channels"/>
    <property type="match status" value="1"/>
</dbReference>
<dbReference type="PANTHER" id="PTHR10037">
    <property type="entry name" value="VOLTAGE-GATED CATION CHANNEL CALCIUM AND SODIUM"/>
    <property type="match status" value="1"/>
</dbReference>
<gene>
    <name evidence="8" type="primary">scn4aa</name>
    <name evidence="8" type="ORF">SNEC2469_LOCUS31093</name>
</gene>
<dbReference type="GO" id="GO:0005248">
    <property type="term" value="F:voltage-gated sodium channel activity"/>
    <property type="evidence" value="ECO:0007669"/>
    <property type="project" value="TreeGrafter"/>
</dbReference>
<keyword evidence="4 6" id="KW-0472">Membrane</keyword>
<feature type="domain" description="Ion transport" evidence="7">
    <location>
        <begin position="59"/>
        <end position="287"/>
    </location>
</feature>
<evidence type="ECO:0000313" key="8">
    <source>
        <dbReference type="EMBL" id="CAE7911691.1"/>
    </source>
</evidence>
<dbReference type="Gene3D" id="1.10.287.70">
    <property type="match status" value="1"/>
</dbReference>
<feature type="transmembrane region" description="Helical" evidence="6">
    <location>
        <begin position="199"/>
        <end position="221"/>
    </location>
</feature>
<dbReference type="InterPro" id="IPR027359">
    <property type="entry name" value="Volt_channel_dom_sf"/>
</dbReference>
<keyword evidence="2 6" id="KW-0812">Transmembrane</keyword>
<dbReference type="Proteomes" id="UP000601435">
    <property type="component" value="Unassembled WGS sequence"/>
</dbReference>
<dbReference type="Pfam" id="PF00520">
    <property type="entry name" value="Ion_trans"/>
    <property type="match status" value="1"/>
</dbReference>
<feature type="region of interest" description="Disordered" evidence="5">
    <location>
        <begin position="394"/>
        <end position="419"/>
    </location>
</feature>
<protein>
    <submittedName>
        <fullName evidence="8">Scn4aa protein</fullName>
    </submittedName>
</protein>
<dbReference type="InterPro" id="IPR005821">
    <property type="entry name" value="Ion_trans_dom"/>
</dbReference>
<dbReference type="GO" id="GO:0001518">
    <property type="term" value="C:voltage-gated sodium channel complex"/>
    <property type="evidence" value="ECO:0007669"/>
    <property type="project" value="TreeGrafter"/>
</dbReference>
<dbReference type="EMBL" id="CAJNJA010074197">
    <property type="protein sequence ID" value="CAE7911691.1"/>
    <property type="molecule type" value="Genomic_DNA"/>
</dbReference>
<comment type="caution">
    <text evidence="8">The sequence shown here is derived from an EMBL/GenBank/DDBJ whole genome shotgun (WGS) entry which is preliminary data.</text>
</comment>
<evidence type="ECO:0000256" key="5">
    <source>
        <dbReference type="SAM" id="MobiDB-lite"/>
    </source>
</evidence>
<evidence type="ECO:0000256" key="3">
    <source>
        <dbReference type="ARBA" id="ARBA00022989"/>
    </source>
</evidence>
<dbReference type="InterPro" id="IPR043203">
    <property type="entry name" value="VGCC_Ca_Na"/>
</dbReference>
<sequence length="419" mass="46631">MVLKSSSLLSLSQPRTTGEDSVEIAHTLGGNTRTGGQKLAGIRGWLARYDRHFEYAASVVVGLHVILLLVELELERASSALALDLSDWPAVAENPWRYQLRVLDVVFDFYFLLDLSLRMFVQRCSFCKSSMNCFEACLTAGSLADLVIIANAGGLAHPADATVLHLIRAAASLRLIRFCKFVEGVHMLLKACTSFLPSLCWSMVLLTIFMLVGALTIGNLIQDYITNPQVNREDRIWLWQHYGTAQRSLYTIYEITFAGNWPVNVRPVLSGANRAFAFFFVAYVTIIVSRHEGTALFHILDNGDGEVTREEFIDGILRCKGPARAIDQLVMHAELKQLESKIAQFIRTLGSAKIAGQLNSNRGTSSSSSPTTSFLRFFRRFVSNYSSDPKLATWRRRGEHTSTVSKNPPRNSMVGASEL</sequence>
<comment type="subcellular location">
    <subcellularLocation>
        <location evidence="1">Membrane</location>
        <topology evidence="1">Multi-pass membrane protein</topology>
    </subcellularLocation>
</comment>
<evidence type="ECO:0000256" key="4">
    <source>
        <dbReference type="ARBA" id="ARBA00023136"/>
    </source>
</evidence>
<organism evidence="8 9">
    <name type="scientific">Symbiodinium necroappetens</name>
    <dbReference type="NCBI Taxonomy" id="1628268"/>
    <lineage>
        <taxon>Eukaryota</taxon>
        <taxon>Sar</taxon>
        <taxon>Alveolata</taxon>
        <taxon>Dinophyceae</taxon>
        <taxon>Suessiales</taxon>
        <taxon>Symbiodiniaceae</taxon>
        <taxon>Symbiodinium</taxon>
    </lineage>
</organism>
<feature type="compositionally biased region" description="Polar residues" evidence="5">
    <location>
        <begin position="401"/>
        <end position="410"/>
    </location>
</feature>
<dbReference type="OrthoDB" id="440420at2759"/>
<keyword evidence="9" id="KW-1185">Reference proteome</keyword>
<accession>A0A813BKX6</accession>
<evidence type="ECO:0000256" key="2">
    <source>
        <dbReference type="ARBA" id="ARBA00022692"/>
    </source>
</evidence>
<name>A0A813BKX6_9DINO</name>